<dbReference type="AlphaFoldDB" id="A0A0K0FNI6"/>
<dbReference type="Proteomes" id="UP000035680">
    <property type="component" value="Unassembled WGS sequence"/>
</dbReference>
<proteinExistence type="predicted"/>
<feature type="signal peptide" evidence="1">
    <location>
        <begin position="1"/>
        <end position="17"/>
    </location>
</feature>
<organism evidence="2 3">
    <name type="scientific">Strongyloides venezuelensis</name>
    <name type="common">Threadworm</name>
    <dbReference type="NCBI Taxonomy" id="75913"/>
    <lineage>
        <taxon>Eukaryota</taxon>
        <taxon>Metazoa</taxon>
        <taxon>Ecdysozoa</taxon>
        <taxon>Nematoda</taxon>
        <taxon>Chromadorea</taxon>
        <taxon>Rhabditida</taxon>
        <taxon>Tylenchina</taxon>
        <taxon>Panagrolaimomorpha</taxon>
        <taxon>Strongyloidoidea</taxon>
        <taxon>Strongyloididae</taxon>
        <taxon>Strongyloides</taxon>
    </lineage>
</organism>
<evidence type="ECO:0000313" key="2">
    <source>
        <dbReference type="Proteomes" id="UP000035680"/>
    </source>
</evidence>
<reference evidence="3" key="2">
    <citation type="submission" date="2015-08" db="UniProtKB">
        <authorList>
            <consortium name="WormBaseParasite"/>
        </authorList>
    </citation>
    <scope>IDENTIFICATION</scope>
</reference>
<evidence type="ECO:0000313" key="3">
    <source>
        <dbReference type="WBParaSite" id="SVE_1056600.1"/>
    </source>
</evidence>
<name>A0A0K0FNI6_STRVS</name>
<reference evidence="2" key="1">
    <citation type="submission" date="2014-07" db="EMBL/GenBank/DDBJ databases">
        <authorList>
            <person name="Martin A.A"/>
            <person name="De Silva N."/>
        </authorList>
    </citation>
    <scope>NUCLEOTIDE SEQUENCE</scope>
</reference>
<sequence>MKLHIVFVVAFVGLLSSIPDKLLRSKNFHIVEKTITNVPPIAIYDDVNYDNRIPRSSVDIFLDESSIKPKTSYQDV</sequence>
<evidence type="ECO:0000256" key="1">
    <source>
        <dbReference type="SAM" id="SignalP"/>
    </source>
</evidence>
<keyword evidence="1" id="KW-0732">Signal</keyword>
<dbReference type="WBParaSite" id="SVE_1056600.1">
    <property type="protein sequence ID" value="SVE_1056600.1"/>
    <property type="gene ID" value="SVE_1056600"/>
</dbReference>
<keyword evidence="2" id="KW-1185">Reference proteome</keyword>
<accession>A0A0K0FNI6</accession>
<protein>
    <submittedName>
        <fullName evidence="3">Seminal fluid protein HACP016</fullName>
    </submittedName>
</protein>
<feature type="chain" id="PRO_5005329913" evidence="1">
    <location>
        <begin position="18"/>
        <end position="76"/>
    </location>
</feature>